<proteinExistence type="predicted"/>
<keyword evidence="3" id="KW-1185">Reference proteome</keyword>
<gene>
    <name evidence="2" type="ORF">SAMN05421647_11311</name>
</gene>
<dbReference type="AlphaFoldDB" id="A0A1N6X848"/>
<feature type="transmembrane region" description="Helical" evidence="1">
    <location>
        <begin position="33"/>
        <end position="56"/>
    </location>
</feature>
<keyword evidence="1" id="KW-1133">Transmembrane helix</keyword>
<evidence type="ECO:0000256" key="1">
    <source>
        <dbReference type="SAM" id="Phobius"/>
    </source>
</evidence>
<protein>
    <submittedName>
        <fullName evidence="2">Uncharacterized protein</fullName>
    </submittedName>
</protein>
<dbReference type="STRING" id="49186.SAMN05421647_11311"/>
<evidence type="ECO:0000313" key="3">
    <source>
        <dbReference type="Proteomes" id="UP000186895"/>
    </source>
</evidence>
<dbReference type="RefSeq" id="WP_139327248.1">
    <property type="nucleotide sequence ID" value="NZ_FTMN01000013.1"/>
</dbReference>
<evidence type="ECO:0000313" key="2">
    <source>
        <dbReference type="EMBL" id="SIQ98528.1"/>
    </source>
</evidence>
<keyword evidence="1" id="KW-0472">Membrane</keyword>
<dbReference type="Proteomes" id="UP000186895">
    <property type="component" value="Unassembled WGS sequence"/>
</dbReference>
<name>A0A1N6X848_9GAMM</name>
<accession>A0A1N6X848</accession>
<keyword evidence="1" id="KW-0812">Transmembrane</keyword>
<dbReference type="EMBL" id="FTMN01000013">
    <property type="protein sequence ID" value="SIQ98528.1"/>
    <property type="molecule type" value="Genomic_DNA"/>
</dbReference>
<dbReference type="Gene3D" id="3.55.50.60">
    <property type="entry name" value="DotD protein"/>
    <property type="match status" value="1"/>
</dbReference>
<organism evidence="2 3">
    <name type="scientific">Marinobacterium stanieri</name>
    <dbReference type="NCBI Taxonomy" id="49186"/>
    <lineage>
        <taxon>Bacteria</taxon>
        <taxon>Pseudomonadati</taxon>
        <taxon>Pseudomonadota</taxon>
        <taxon>Gammaproteobacteria</taxon>
        <taxon>Oceanospirillales</taxon>
        <taxon>Oceanospirillaceae</taxon>
        <taxon>Marinobacterium</taxon>
    </lineage>
</organism>
<reference evidence="3" key="1">
    <citation type="submission" date="2017-01" db="EMBL/GenBank/DDBJ databases">
        <authorList>
            <person name="Varghese N."/>
            <person name="Submissions S."/>
        </authorList>
    </citation>
    <scope>NUCLEOTIDE SEQUENCE [LARGE SCALE GENOMIC DNA]</scope>
    <source>
        <strain evidence="3">DSM 7027</strain>
    </source>
</reference>
<dbReference type="InterPro" id="IPR038140">
    <property type="entry name" value="DotD_sf"/>
</dbReference>
<sequence length="231" mass="25285">MAVLWSLHGASVALLQRHGNVLLALMRCYGGDLKVLCFTAMGFCGVMFVWLTNMIYPPMNSPRLRLVLASAGLVLSGCAANTPEPAPVSSNMLYDSDPALQQLVSVAQAVHSRDAIHDSVLTQKYQIEEEQQLSVQALPADMRRIISFPGGQQLPLETVLKHLAQAGGMSYLSPQGIRPLSNIYVFFDDQLRTVGEYVADAGRQAGYRADVVLDLTIDPPSVQIQYKEPRL</sequence>